<proteinExistence type="predicted"/>
<accession>A0A4Q6XQE2</accession>
<dbReference type="EMBL" id="SGIS01000115">
    <property type="protein sequence ID" value="RZF58647.1"/>
    <property type="molecule type" value="Genomic_DNA"/>
</dbReference>
<reference evidence="7 8" key="1">
    <citation type="submission" date="2019-02" db="EMBL/GenBank/DDBJ databases">
        <authorList>
            <person name="Li Y."/>
        </authorList>
    </citation>
    <scope>NUCLEOTIDE SEQUENCE [LARGE SCALE GENOMIC DNA]</scope>
    <source>
        <strain evidence="7 8">3-7</strain>
    </source>
</reference>
<dbReference type="PANTHER" id="PTHR30086:SF20">
    <property type="entry name" value="ARGININE EXPORTER PROTEIN ARGO-RELATED"/>
    <property type="match status" value="1"/>
</dbReference>
<dbReference type="OrthoDB" id="9807053at2"/>
<comment type="caution">
    <text evidence="7">The sequence shown here is derived from an EMBL/GenBank/DDBJ whole genome shotgun (WGS) entry which is preliminary data.</text>
</comment>
<sequence length="208" mass="21684">MTSGWSTIAVALGLYAAVVVSPGPNFALISRLAIAGHRSSAVGATFGLAIAATFYAILTMTGLALVLTRIGWLASLIQIAGGCYLIYLGVKAWLASAPATSSQDRAAVPSGTLRGLRMGLIVNLSNPKGIAFFIGLYAVAVPPETAGWAKLAILAGGFLLEVVWYGLVTVLLSTRPAQAAYDRFGLWIERAIGTMLAAFGLRLISEKL</sequence>
<keyword evidence="3 6" id="KW-0812">Transmembrane</keyword>
<evidence type="ECO:0000256" key="2">
    <source>
        <dbReference type="ARBA" id="ARBA00022475"/>
    </source>
</evidence>
<evidence type="ECO:0000256" key="4">
    <source>
        <dbReference type="ARBA" id="ARBA00022989"/>
    </source>
</evidence>
<evidence type="ECO:0000256" key="1">
    <source>
        <dbReference type="ARBA" id="ARBA00004651"/>
    </source>
</evidence>
<dbReference type="GO" id="GO:0015171">
    <property type="term" value="F:amino acid transmembrane transporter activity"/>
    <property type="evidence" value="ECO:0007669"/>
    <property type="project" value="TreeGrafter"/>
</dbReference>
<dbReference type="InterPro" id="IPR001123">
    <property type="entry name" value="LeuE-type"/>
</dbReference>
<organism evidence="7 8">
    <name type="scientific">Sphingomonas populi</name>
    <dbReference type="NCBI Taxonomy" id="2484750"/>
    <lineage>
        <taxon>Bacteria</taxon>
        <taxon>Pseudomonadati</taxon>
        <taxon>Pseudomonadota</taxon>
        <taxon>Alphaproteobacteria</taxon>
        <taxon>Sphingomonadales</taxon>
        <taxon>Sphingomonadaceae</taxon>
        <taxon>Sphingomonas</taxon>
    </lineage>
</organism>
<dbReference type="Proteomes" id="UP000292085">
    <property type="component" value="Unassembled WGS sequence"/>
</dbReference>
<keyword evidence="2" id="KW-1003">Cell membrane</keyword>
<keyword evidence="8" id="KW-1185">Reference proteome</keyword>
<feature type="transmembrane region" description="Helical" evidence="6">
    <location>
        <begin position="6"/>
        <end position="29"/>
    </location>
</feature>
<feature type="transmembrane region" description="Helical" evidence="6">
    <location>
        <begin position="115"/>
        <end position="139"/>
    </location>
</feature>
<name>A0A4Q6XQE2_9SPHN</name>
<dbReference type="AlphaFoldDB" id="A0A4Q6XQE2"/>
<feature type="transmembrane region" description="Helical" evidence="6">
    <location>
        <begin position="184"/>
        <end position="204"/>
    </location>
</feature>
<dbReference type="RefSeq" id="WP_130160588.1">
    <property type="nucleotide sequence ID" value="NZ_SGIS01000115.1"/>
</dbReference>
<evidence type="ECO:0000313" key="7">
    <source>
        <dbReference type="EMBL" id="RZF58647.1"/>
    </source>
</evidence>
<evidence type="ECO:0000256" key="6">
    <source>
        <dbReference type="SAM" id="Phobius"/>
    </source>
</evidence>
<protein>
    <submittedName>
        <fullName evidence="7">Threonine transporter</fullName>
    </submittedName>
</protein>
<evidence type="ECO:0000256" key="3">
    <source>
        <dbReference type="ARBA" id="ARBA00022692"/>
    </source>
</evidence>
<feature type="transmembrane region" description="Helical" evidence="6">
    <location>
        <begin position="72"/>
        <end position="94"/>
    </location>
</feature>
<keyword evidence="4 6" id="KW-1133">Transmembrane helix</keyword>
<evidence type="ECO:0000313" key="8">
    <source>
        <dbReference type="Proteomes" id="UP000292085"/>
    </source>
</evidence>
<comment type="subcellular location">
    <subcellularLocation>
        <location evidence="1">Cell membrane</location>
        <topology evidence="1">Multi-pass membrane protein</topology>
    </subcellularLocation>
</comment>
<feature type="transmembrane region" description="Helical" evidence="6">
    <location>
        <begin position="41"/>
        <end position="66"/>
    </location>
</feature>
<feature type="transmembrane region" description="Helical" evidence="6">
    <location>
        <begin position="151"/>
        <end position="172"/>
    </location>
</feature>
<gene>
    <name evidence="7" type="ORF">EWE75_24245</name>
</gene>
<keyword evidence="5 6" id="KW-0472">Membrane</keyword>
<dbReference type="GO" id="GO:0005886">
    <property type="term" value="C:plasma membrane"/>
    <property type="evidence" value="ECO:0007669"/>
    <property type="project" value="UniProtKB-SubCell"/>
</dbReference>
<dbReference type="Pfam" id="PF01810">
    <property type="entry name" value="LysE"/>
    <property type="match status" value="1"/>
</dbReference>
<evidence type="ECO:0000256" key="5">
    <source>
        <dbReference type="ARBA" id="ARBA00023136"/>
    </source>
</evidence>
<dbReference type="PANTHER" id="PTHR30086">
    <property type="entry name" value="ARGININE EXPORTER PROTEIN ARGO"/>
    <property type="match status" value="1"/>
</dbReference>